<evidence type="ECO:0000313" key="3">
    <source>
        <dbReference type="EMBL" id="ANO51258.1"/>
    </source>
</evidence>
<proteinExistence type="predicted"/>
<evidence type="ECO:0000256" key="2">
    <source>
        <dbReference type="SAM" id="SignalP"/>
    </source>
</evidence>
<dbReference type="PANTHER" id="PTHR40269:SF1">
    <property type="entry name" value="OUTER MEMBRANE PROTEIN"/>
    <property type="match status" value="1"/>
</dbReference>
<dbReference type="EMBL" id="CP016268">
    <property type="protein sequence ID" value="ANO51258.1"/>
    <property type="molecule type" value="Genomic_DNA"/>
</dbReference>
<organism evidence="3 4">
    <name type="scientific">Woeseia oceani</name>
    <dbReference type="NCBI Taxonomy" id="1548547"/>
    <lineage>
        <taxon>Bacteria</taxon>
        <taxon>Pseudomonadati</taxon>
        <taxon>Pseudomonadota</taxon>
        <taxon>Gammaproteobacteria</taxon>
        <taxon>Woeseiales</taxon>
        <taxon>Woeseiaceae</taxon>
        <taxon>Woeseia</taxon>
    </lineage>
</organism>
<feature type="region of interest" description="Disordered" evidence="1">
    <location>
        <begin position="295"/>
        <end position="575"/>
    </location>
</feature>
<gene>
    <name evidence="3" type="ORF">BA177_08635</name>
</gene>
<feature type="compositionally biased region" description="Low complexity" evidence="1">
    <location>
        <begin position="347"/>
        <end position="361"/>
    </location>
</feature>
<protein>
    <recommendedName>
        <fullName evidence="5">DUF3300 domain-containing protein</fullName>
    </recommendedName>
</protein>
<keyword evidence="4" id="KW-1185">Reference proteome</keyword>
<feature type="signal peptide" evidence="2">
    <location>
        <begin position="1"/>
        <end position="33"/>
    </location>
</feature>
<feature type="chain" id="PRO_5008260162" description="DUF3300 domain-containing protein" evidence="2">
    <location>
        <begin position="34"/>
        <end position="575"/>
    </location>
</feature>
<feature type="compositionally biased region" description="Polar residues" evidence="1">
    <location>
        <begin position="488"/>
        <end position="499"/>
    </location>
</feature>
<evidence type="ECO:0000256" key="1">
    <source>
        <dbReference type="SAM" id="MobiDB-lite"/>
    </source>
</evidence>
<keyword evidence="2" id="KW-0732">Signal</keyword>
<dbReference type="Proteomes" id="UP000092695">
    <property type="component" value="Chromosome"/>
</dbReference>
<feature type="compositionally biased region" description="Basic and acidic residues" evidence="1">
    <location>
        <begin position="362"/>
        <end position="382"/>
    </location>
</feature>
<evidence type="ECO:0008006" key="5">
    <source>
        <dbReference type="Google" id="ProtNLM"/>
    </source>
</evidence>
<dbReference type="AlphaFoldDB" id="A0A193LFL6"/>
<sequence>MENAMTSQTITQSLPLRLIALSCLLFAAGLACAQTPVDDDGNPIGTVYSDDSGNESVAATLSQEELETLVGPIALYPDDLLAVVLPASTYPLEIVQAARFLDDLENDSSLKPDDSWDDSVVALLNYPEVVEMMSDDLDWTWRLGEAVVAQQNDVVAAVEAFRDRAYAAGNLQSDDRQRVTRTGTTIEIEPVDDDVIYVPYYEPEVVVLRQPVRAYYYYPRAYPVYYYPYPAGYHFNSGAFWGVTTAFQIGWSSHYLHVQHHSYHGHPYYGWNYYDRYYWRRPSIQVFHTYYGRNSHSNSGYRNRHGDYWRPRHRGGARPGHYESRTRYYSDRRRSSSSDGYARREQAAQANQPQRRNNTQAARRDPGTRASNRRADLVERRTSNPATRRSSEDSAIRFRSRSPADNARIRNGDQTVRRQSPATQSGDTRRPSAAPRENRGSATTERRNSNSAIAQRRNVAARESQRSVVRQRNTATPAPLVRSRTQSERNAVTRSTSRPDVTRRERPSGPARAETSRSSSRAQAPRQRAQPVQRQNPQPRAQPVQRQSQPQRSNSAKPARSNRSQSERGNRQRNQ</sequence>
<evidence type="ECO:0000313" key="4">
    <source>
        <dbReference type="Proteomes" id="UP000092695"/>
    </source>
</evidence>
<feature type="compositionally biased region" description="Low complexity" evidence="1">
    <location>
        <begin position="511"/>
        <end position="556"/>
    </location>
</feature>
<feature type="compositionally biased region" description="Basic and acidic residues" evidence="1">
    <location>
        <begin position="436"/>
        <end position="448"/>
    </location>
</feature>
<dbReference type="InterPro" id="IPR021728">
    <property type="entry name" value="DUF3300"/>
</dbReference>
<accession>A0A193LFL6</accession>
<dbReference type="PANTHER" id="PTHR40269">
    <property type="entry name" value="OUTER MEMBRANE PROTEIN-RELATED"/>
    <property type="match status" value="1"/>
</dbReference>
<dbReference type="Pfam" id="PF11737">
    <property type="entry name" value="DUF3300"/>
    <property type="match status" value="1"/>
</dbReference>
<feature type="compositionally biased region" description="Polar residues" evidence="1">
    <location>
        <begin position="412"/>
        <end position="426"/>
    </location>
</feature>
<feature type="compositionally biased region" description="Basic and acidic residues" evidence="1">
    <location>
        <begin position="565"/>
        <end position="575"/>
    </location>
</feature>
<dbReference type="STRING" id="1548547.BA177_08635"/>
<feature type="compositionally biased region" description="Polar residues" evidence="1">
    <location>
        <begin position="466"/>
        <end position="476"/>
    </location>
</feature>
<name>A0A193LFL6_9GAMM</name>
<reference evidence="3 4" key="1">
    <citation type="submission" date="2016-06" db="EMBL/GenBank/DDBJ databases">
        <title>Complete genome sequence of a deep-branching marine Gamma Proteobacterium Woeseia oceani type strain XK5.</title>
        <authorList>
            <person name="Mu D."/>
            <person name="Du Z."/>
        </authorList>
    </citation>
    <scope>NUCLEOTIDE SEQUENCE [LARGE SCALE GENOMIC DNA]</scope>
    <source>
        <strain evidence="3 4">XK5</strain>
    </source>
</reference>
<dbReference type="OrthoDB" id="197257at2"/>
<feature type="compositionally biased region" description="Basic and acidic residues" evidence="1">
    <location>
        <begin position="320"/>
        <end position="346"/>
    </location>
</feature>
<dbReference type="KEGG" id="woc:BA177_08635"/>